<evidence type="ECO:0000313" key="2">
    <source>
        <dbReference type="Proteomes" id="UP001157502"/>
    </source>
</evidence>
<organism evidence="1 2">
    <name type="scientific">Dallia pectoralis</name>
    <name type="common">Alaska blackfish</name>
    <dbReference type="NCBI Taxonomy" id="75939"/>
    <lineage>
        <taxon>Eukaryota</taxon>
        <taxon>Metazoa</taxon>
        <taxon>Chordata</taxon>
        <taxon>Craniata</taxon>
        <taxon>Vertebrata</taxon>
        <taxon>Euteleostomi</taxon>
        <taxon>Actinopterygii</taxon>
        <taxon>Neopterygii</taxon>
        <taxon>Teleostei</taxon>
        <taxon>Protacanthopterygii</taxon>
        <taxon>Esociformes</taxon>
        <taxon>Umbridae</taxon>
        <taxon>Dallia</taxon>
    </lineage>
</organism>
<reference evidence="1" key="1">
    <citation type="submission" date="2021-05" db="EMBL/GenBank/DDBJ databases">
        <authorList>
            <person name="Pan Q."/>
            <person name="Jouanno E."/>
            <person name="Zahm M."/>
            <person name="Klopp C."/>
            <person name="Cabau C."/>
            <person name="Louis A."/>
            <person name="Berthelot C."/>
            <person name="Parey E."/>
            <person name="Roest Crollius H."/>
            <person name="Montfort J."/>
            <person name="Robinson-Rechavi M."/>
            <person name="Bouchez O."/>
            <person name="Lampietro C."/>
            <person name="Lopez Roques C."/>
            <person name="Donnadieu C."/>
            <person name="Postlethwait J."/>
            <person name="Bobe J."/>
            <person name="Dillon D."/>
            <person name="Chandos A."/>
            <person name="von Hippel F."/>
            <person name="Guiguen Y."/>
        </authorList>
    </citation>
    <scope>NUCLEOTIDE SEQUENCE</scope>
    <source>
        <strain evidence="1">YG-Jan2019</strain>
    </source>
</reference>
<protein>
    <submittedName>
        <fullName evidence="1">Uncharacterized protein</fullName>
    </submittedName>
</protein>
<sequence>MHQYSTGMVFPMWQGDGTRCDRIFNVRHNLLCEALLLGRIVHLQNFLQSICQPPDRPGKHQSCSSSKRSGLSTPFLSLQRGCLLSDCSVY</sequence>
<keyword evidence="2" id="KW-1185">Reference proteome</keyword>
<name>A0ACC2GQB0_DALPE</name>
<comment type="caution">
    <text evidence="1">The sequence shown here is derived from an EMBL/GenBank/DDBJ whole genome shotgun (WGS) entry which is preliminary data.</text>
</comment>
<dbReference type="EMBL" id="CM055737">
    <property type="protein sequence ID" value="KAJ8005808.1"/>
    <property type="molecule type" value="Genomic_DNA"/>
</dbReference>
<gene>
    <name evidence="1" type="ORF">DPEC_G00121720</name>
</gene>
<evidence type="ECO:0000313" key="1">
    <source>
        <dbReference type="EMBL" id="KAJ8005808.1"/>
    </source>
</evidence>
<proteinExistence type="predicted"/>
<dbReference type="Proteomes" id="UP001157502">
    <property type="component" value="Chromosome 10"/>
</dbReference>
<accession>A0ACC2GQB0</accession>